<reference evidence="1" key="1">
    <citation type="journal article" date="2021" name="Proc. Natl. Acad. Sci. U.S.A.">
        <title>A Catalog of Tens of Thousands of Viruses from Human Metagenomes Reveals Hidden Associations with Chronic Diseases.</title>
        <authorList>
            <person name="Tisza M.J."/>
            <person name="Buck C.B."/>
        </authorList>
    </citation>
    <scope>NUCLEOTIDE SEQUENCE</scope>
    <source>
        <strain evidence="1">CtrG012</strain>
    </source>
</reference>
<dbReference type="Gene3D" id="3.30.2220.30">
    <property type="match status" value="1"/>
</dbReference>
<dbReference type="InterPro" id="IPR038559">
    <property type="entry name" value="XkdN-like_sf"/>
</dbReference>
<dbReference type="InterPro" id="IPR014986">
    <property type="entry name" value="XkdN-like"/>
</dbReference>
<sequence>MAEKTLKAFFKENVIKKAPVQYAASKRMVGEDGKPVPWEIRVLTNEEMDSLRDACTKRIPVKGTKDWKMEFDQDKFMIEMTLKSVVFPNLNDAELQGNWDAIGAEELLKAMLTPGELADLYSAVSQASDFEAGMGDKIKTVKNS</sequence>
<dbReference type="Pfam" id="PF08890">
    <property type="entry name" value="Phage_TAC_5"/>
    <property type="match status" value="1"/>
</dbReference>
<proteinExistence type="predicted"/>
<name>A0A8S5M9M7_9CAUD</name>
<accession>A0A8S5M9M7</accession>
<protein>
    <submittedName>
        <fullName evidence="1">Tail assembly chaperone protein</fullName>
    </submittedName>
</protein>
<dbReference type="EMBL" id="BK014857">
    <property type="protein sequence ID" value="DAD79049.1"/>
    <property type="molecule type" value="Genomic_DNA"/>
</dbReference>
<evidence type="ECO:0000313" key="1">
    <source>
        <dbReference type="EMBL" id="DAD79049.1"/>
    </source>
</evidence>
<organism evidence="1">
    <name type="scientific">Siphoviridae sp. ctrG012</name>
    <dbReference type="NCBI Taxonomy" id="2826475"/>
    <lineage>
        <taxon>Viruses</taxon>
        <taxon>Duplodnaviria</taxon>
        <taxon>Heunggongvirae</taxon>
        <taxon>Uroviricota</taxon>
        <taxon>Caudoviricetes</taxon>
    </lineage>
</organism>